<dbReference type="GeneTree" id="ENSGT00510000052164"/>
<dbReference type="Ensembl" id="ENSLACT00000015259.1">
    <property type="protein sequence ID" value="ENSLACP00000015153.1"/>
    <property type="gene ID" value="ENSLACG00000013340.1"/>
</dbReference>
<comment type="subcellular location">
    <subcellularLocation>
        <location evidence="1">Membrane</location>
        <topology evidence="1">Multi-pass membrane protein</topology>
    </subcellularLocation>
</comment>
<feature type="transmembrane region" description="Helical" evidence="6">
    <location>
        <begin position="125"/>
        <end position="146"/>
    </location>
</feature>
<proteinExistence type="inferred from homology"/>
<dbReference type="eggNOG" id="ENOG502SAMU">
    <property type="taxonomic scope" value="Eukaryota"/>
</dbReference>
<dbReference type="PANTHER" id="PTHR23320:SF157">
    <property type="entry name" value="SI:CH1073-291C23.2"/>
    <property type="match status" value="1"/>
</dbReference>
<feature type="transmembrane region" description="Helical" evidence="6">
    <location>
        <begin position="195"/>
        <end position="222"/>
    </location>
</feature>
<feature type="transmembrane region" description="Helical" evidence="6">
    <location>
        <begin position="96"/>
        <end position="119"/>
    </location>
</feature>
<reference evidence="7" key="3">
    <citation type="submission" date="2025-09" db="UniProtKB">
        <authorList>
            <consortium name="Ensembl"/>
        </authorList>
    </citation>
    <scope>IDENTIFICATION</scope>
</reference>
<accession>H3AZT2</accession>
<dbReference type="EMBL" id="AFYH01133236">
    <property type="status" value="NOT_ANNOTATED_CDS"/>
    <property type="molecule type" value="Genomic_DNA"/>
</dbReference>
<reference evidence="7" key="2">
    <citation type="submission" date="2025-08" db="UniProtKB">
        <authorList>
            <consortium name="Ensembl"/>
        </authorList>
    </citation>
    <scope>IDENTIFICATION</scope>
</reference>
<dbReference type="EMBL" id="AFYH01133237">
    <property type="status" value="NOT_ANNOTATED_CDS"/>
    <property type="molecule type" value="Genomic_DNA"/>
</dbReference>
<evidence type="ECO:0000256" key="6">
    <source>
        <dbReference type="SAM" id="Phobius"/>
    </source>
</evidence>
<dbReference type="AlphaFoldDB" id="H3AZT2"/>
<evidence type="ECO:0000256" key="4">
    <source>
        <dbReference type="ARBA" id="ARBA00022989"/>
    </source>
</evidence>
<keyword evidence="4 6" id="KW-1133">Transmembrane helix</keyword>
<keyword evidence="3 6" id="KW-0812">Transmembrane</keyword>
<organism evidence="7 8">
    <name type="scientific">Latimeria chalumnae</name>
    <name type="common">Coelacanth</name>
    <dbReference type="NCBI Taxonomy" id="7897"/>
    <lineage>
        <taxon>Eukaryota</taxon>
        <taxon>Metazoa</taxon>
        <taxon>Chordata</taxon>
        <taxon>Craniata</taxon>
        <taxon>Vertebrata</taxon>
        <taxon>Euteleostomi</taxon>
        <taxon>Coelacanthiformes</taxon>
        <taxon>Coelacanthidae</taxon>
        <taxon>Latimeria</taxon>
    </lineage>
</organism>
<dbReference type="GO" id="GO:0016020">
    <property type="term" value="C:membrane"/>
    <property type="evidence" value="ECO:0007669"/>
    <property type="project" value="UniProtKB-SubCell"/>
</dbReference>
<dbReference type="InParanoid" id="H3AZT2"/>
<dbReference type="InterPro" id="IPR030417">
    <property type="entry name" value="MS4A"/>
</dbReference>
<evidence type="ECO:0000256" key="2">
    <source>
        <dbReference type="ARBA" id="ARBA00009565"/>
    </source>
</evidence>
<keyword evidence="8" id="KW-1185">Reference proteome</keyword>
<dbReference type="HOGENOM" id="CLU_1128751_0_0_1"/>
<evidence type="ECO:0000313" key="8">
    <source>
        <dbReference type="Proteomes" id="UP000008672"/>
    </source>
</evidence>
<dbReference type="InterPro" id="IPR007237">
    <property type="entry name" value="CD20-like"/>
</dbReference>
<evidence type="ECO:0000313" key="7">
    <source>
        <dbReference type="Ensembl" id="ENSLACP00000015153.1"/>
    </source>
</evidence>
<gene>
    <name evidence="7" type="primary">LOC102358781</name>
</gene>
<dbReference type="Bgee" id="ENSLACG00000013340">
    <property type="expression patterns" value="Expressed in pectoral fin and 5 other cell types or tissues"/>
</dbReference>
<evidence type="ECO:0000256" key="1">
    <source>
        <dbReference type="ARBA" id="ARBA00004141"/>
    </source>
</evidence>
<protein>
    <submittedName>
        <fullName evidence="7">Uncharacterized protein</fullName>
    </submittedName>
</protein>
<evidence type="ECO:0000256" key="5">
    <source>
        <dbReference type="ARBA" id="ARBA00023136"/>
    </source>
</evidence>
<keyword evidence="5 6" id="KW-0472">Membrane</keyword>
<name>H3AZT2_LATCH</name>
<dbReference type="PANTHER" id="PTHR23320">
    <property type="entry name" value="MEMBRANE-SPANNING 4-DOMAINS SUBFAMILY A MS4A -RELATED"/>
    <property type="match status" value="1"/>
</dbReference>
<dbReference type="Proteomes" id="UP000008672">
    <property type="component" value="Unassembled WGS sequence"/>
</dbReference>
<dbReference type="Pfam" id="PF04103">
    <property type="entry name" value="CD20"/>
    <property type="match status" value="1"/>
</dbReference>
<evidence type="ECO:0000256" key="3">
    <source>
        <dbReference type="ARBA" id="ARBA00022692"/>
    </source>
</evidence>
<comment type="similarity">
    <text evidence="2">Belongs to the MS4A family.</text>
</comment>
<sequence length="246" mass="27421">MGKGRRKKKRMSIFLEEVDVWLELRFFWFQKRLKQEQIMTSTASGSAHLVVVHPSSEGTAFTSGDYVNVLQDNAFHPPKVVDKPFHLYQKGEPKMLGTAILFLGLSQIAFGIPVQLINLRQPQDYYAPFLCGIMMLVSGVLLIASARNPNKRIVTACLALNILGPLAGLISLVEYSASLNLSWWTRRELGDDLELMIHAVEGLLLFFCVCGAILQIVASSFACRGLRSRKHMPVIIMNNITSGNIS</sequence>
<reference evidence="8" key="1">
    <citation type="submission" date="2011-08" db="EMBL/GenBank/DDBJ databases">
        <title>The draft genome of Latimeria chalumnae.</title>
        <authorList>
            <person name="Di Palma F."/>
            <person name="Alfoldi J."/>
            <person name="Johnson J."/>
            <person name="Berlin A."/>
            <person name="Gnerre S."/>
            <person name="Jaffe D."/>
            <person name="MacCallum I."/>
            <person name="Young S."/>
            <person name="Walker B.J."/>
            <person name="Lander E."/>
            <person name="Lindblad-Toh K."/>
        </authorList>
    </citation>
    <scope>NUCLEOTIDE SEQUENCE [LARGE SCALE GENOMIC DNA]</scope>
    <source>
        <strain evidence="8">Wild caught</strain>
    </source>
</reference>
<feature type="transmembrane region" description="Helical" evidence="6">
    <location>
        <begin position="153"/>
        <end position="175"/>
    </location>
</feature>